<proteinExistence type="predicted"/>
<dbReference type="STRING" id="10195.A0A3M7T7G7"/>
<evidence type="ECO:0000313" key="3">
    <source>
        <dbReference type="Proteomes" id="UP000276133"/>
    </source>
</evidence>
<dbReference type="OrthoDB" id="289038at2759"/>
<reference evidence="2 3" key="1">
    <citation type="journal article" date="2018" name="Sci. Rep.">
        <title>Genomic signatures of local adaptation to the degree of environmental predictability in rotifers.</title>
        <authorList>
            <person name="Franch-Gras L."/>
            <person name="Hahn C."/>
            <person name="Garcia-Roger E.M."/>
            <person name="Carmona M.J."/>
            <person name="Serra M."/>
            <person name="Gomez A."/>
        </authorList>
    </citation>
    <scope>NUCLEOTIDE SEQUENCE [LARGE SCALE GENOMIC DNA]</scope>
    <source>
        <strain evidence="2">HYR1</strain>
    </source>
</reference>
<evidence type="ECO:0000259" key="1">
    <source>
        <dbReference type="PROSITE" id="PS50144"/>
    </source>
</evidence>
<dbReference type="PROSITE" id="PS50144">
    <property type="entry name" value="MATH"/>
    <property type="match status" value="1"/>
</dbReference>
<gene>
    <name evidence="2" type="ORF">BpHYR1_014625</name>
</gene>
<dbReference type="GO" id="GO:0016787">
    <property type="term" value="F:hydrolase activity"/>
    <property type="evidence" value="ECO:0007669"/>
    <property type="project" value="UniProtKB-KW"/>
</dbReference>
<dbReference type="AlphaFoldDB" id="A0A3M7T7G7"/>
<protein>
    <submittedName>
        <fullName evidence="2">Ubiquitin carboxyl-terminal hydrolase 7 isoform X1</fullName>
    </submittedName>
</protein>
<keyword evidence="3" id="KW-1185">Reference proteome</keyword>
<dbReference type="PANTHER" id="PTHR46162">
    <property type="entry name" value="TRAF-LIKE FAMILY PROTEIN"/>
    <property type="match status" value="1"/>
</dbReference>
<dbReference type="SMART" id="SM00061">
    <property type="entry name" value="MATH"/>
    <property type="match status" value="1"/>
</dbReference>
<dbReference type="Pfam" id="PF22486">
    <property type="entry name" value="MATH_2"/>
    <property type="match status" value="1"/>
</dbReference>
<organism evidence="2 3">
    <name type="scientific">Brachionus plicatilis</name>
    <name type="common">Marine rotifer</name>
    <name type="synonym">Brachionus muelleri</name>
    <dbReference type="NCBI Taxonomy" id="10195"/>
    <lineage>
        <taxon>Eukaryota</taxon>
        <taxon>Metazoa</taxon>
        <taxon>Spiralia</taxon>
        <taxon>Gnathifera</taxon>
        <taxon>Rotifera</taxon>
        <taxon>Eurotatoria</taxon>
        <taxon>Monogononta</taxon>
        <taxon>Pseudotrocha</taxon>
        <taxon>Ploima</taxon>
        <taxon>Brachionidae</taxon>
        <taxon>Brachionus</taxon>
    </lineage>
</organism>
<dbReference type="Proteomes" id="UP000276133">
    <property type="component" value="Unassembled WGS sequence"/>
</dbReference>
<dbReference type="PANTHER" id="PTHR46162:SF2">
    <property type="entry name" value="ANKYRIN REPEAT-CONTAINING PROTEIN-RELATED"/>
    <property type="match status" value="1"/>
</dbReference>
<name>A0A3M7T7G7_BRAPC</name>
<dbReference type="InterPro" id="IPR008974">
    <property type="entry name" value="TRAF-like"/>
</dbReference>
<feature type="domain" description="MATH" evidence="1">
    <location>
        <begin position="225"/>
        <end position="353"/>
    </location>
</feature>
<dbReference type="InterPro" id="IPR002083">
    <property type="entry name" value="MATH/TRAF_dom"/>
</dbReference>
<accession>A0A3M7T7G7</accession>
<dbReference type="EMBL" id="REGN01000171">
    <property type="protein sequence ID" value="RNA43945.1"/>
    <property type="molecule type" value="Genomic_DNA"/>
</dbReference>
<evidence type="ECO:0000313" key="2">
    <source>
        <dbReference type="EMBL" id="RNA43945.1"/>
    </source>
</evidence>
<sequence>MNDVSIILPCGFSVKYKEILYKSDKMQCPACKTHDITRQEFLNMARNKLVLIEKSFELKKKQYDELMKGFKKYQNDQKYCIDESHDSLKREVDLRREEIKFILNKKIDDYYDGLLEKIDMERDLRLKEFDERIQKADKLNTATCDVAKNLDIHFQFDLHKFNKRKIINAISFVQNIKDDFQEPKFKLFNINDDIDIKKIFGELYSKEETIFILNEDEFDDESHFGATIKLKINNFSLFKDRKSYRIRSKNFTVQKLEWYISIELNEKDGEMGFYLHCNSMEKSNEFSVNVTAELSLLNKSDSKKNFSLKFGHLFTQNDLSKGYSKFTSMDKITDPANGFYDANDDSITLKAVLKTNSSQKSFLSFIFFSN</sequence>
<dbReference type="SUPFAM" id="SSF49599">
    <property type="entry name" value="TRAF domain-like"/>
    <property type="match status" value="1"/>
</dbReference>
<keyword evidence="2" id="KW-0378">Hydrolase</keyword>
<comment type="caution">
    <text evidence="2">The sequence shown here is derived from an EMBL/GenBank/DDBJ whole genome shotgun (WGS) entry which is preliminary data.</text>
</comment>
<dbReference type="Gene3D" id="2.60.210.10">
    <property type="entry name" value="Apoptosis, Tumor Necrosis Factor Receptor Associated Protein 2, Chain A"/>
    <property type="match status" value="1"/>
</dbReference>